<dbReference type="EMBL" id="VSSQ01062952">
    <property type="protein sequence ID" value="MPN16055.1"/>
    <property type="molecule type" value="Genomic_DNA"/>
</dbReference>
<feature type="region of interest" description="Disordered" evidence="1">
    <location>
        <begin position="119"/>
        <end position="149"/>
    </location>
</feature>
<feature type="compositionally biased region" description="Polar residues" evidence="1">
    <location>
        <begin position="139"/>
        <end position="149"/>
    </location>
</feature>
<protein>
    <submittedName>
        <fullName evidence="2">Uncharacterized protein</fullName>
    </submittedName>
</protein>
<name>A0A645FNQ4_9ZZZZ</name>
<comment type="caution">
    <text evidence="2">The sequence shown here is derived from an EMBL/GenBank/DDBJ whole genome shotgun (WGS) entry which is preliminary data.</text>
</comment>
<evidence type="ECO:0000313" key="2">
    <source>
        <dbReference type="EMBL" id="MPN16055.1"/>
    </source>
</evidence>
<organism evidence="2">
    <name type="scientific">bioreactor metagenome</name>
    <dbReference type="NCBI Taxonomy" id="1076179"/>
    <lineage>
        <taxon>unclassified sequences</taxon>
        <taxon>metagenomes</taxon>
        <taxon>ecological metagenomes</taxon>
    </lineage>
</organism>
<proteinExistence type="predicted"/>
<dbReference type="AlphaFoldDB" id="A0A645FNQ4"/>
<evidence type="ECO:0000256" key="1">
    <source>
        <dbReference type="SAM" id="MobiDB-lite"/>
    </source>
</evidence>
<accession>A0A645FNQ4</accession>
<gene>
    <name evidence="2" type="ORF">SDC9_163393</name>
</gene>
<reference evidence="2" key="1">
    <citation type="submission" date="2019-08" db="EMBL/GenBank/DDBJ databases">
        <authorList>
            <person name="Kucharzyk K."/>
            <person name="Murdoch R.W."/>
            <person name="Higgins S."/>
            <person name="Loffler F."/>
        </authorList>
    </citation>
    <scope>NUCLEOTIDE SEQUENCE</scope>
</reference>
<sequence>MLEELGGPHLVLTNLSDNEETRRKHLLQGFEHLFGAGAFTVHPDGIALLVLSNLLHPLLVHHRLGDTLVQLLEHHLQITHHMAVGLDVLVNLSRIHIDVDDPCILGKGAGLAHHAITETSSDDHQQVTGGDTHVGNLGSVHTNQAGKAW</sequence>